<sequence>MYRAYLSLIILCAAACHNNTADDESIAVPAASEIAITSLEIVDEGDSIMKTHEDIDWKEIEVFLFSKALIDNKVPLQTTLPRFTAAMGEADSLAEPNWEYLCGTQFEDNFQYFYKNGSRFELLKDSLLCSEYRFTPGHTVVYGGMTFSGNTTWAEVKKRFPRAAQQAENGGYTDMITLRDADEEDSDSSVRLHFENGKLVRIVYFVPC</sequence>
<protein>
    <submittedName>
        <fullName evidence="2">Uncharacterized protein</fullName>
    </submittedName>
</protein>
<evidence type="ECO:0000256" key="1">
    <source>
        <dbReference type="SAM" id="SignalP"/>
    </source>
</evidence>
<dbReference type="OrthoDB" id="883995at2"/>
<keyword evidence="1" id="KW-0732">Signal</keyword>
<keyword evidence="3" id="KW-1185">Reference proteome</keyword>
<evidence type="ECO:0000313" key="2">
    <source>
        <dbReference type="EMBL" id="SJZ40228.1"/>
    </source>
</evidence>
<organism evidence="2 3">
    <name type="scientific">Chitinophaga eiseniae</name>
    <dbReference type="NCBI Taxonomy" id="634771"/>
    <lineage>
        <taxon>Bacteria</taxon>
        <taxon>Pseudomonadati</taxon>
        <taxon>Bacteroidota</taxon>
        <taxon>Chitinophagia</taxon>
        <taxon>Chitinophagales</taxon>
        <taxon>Chitinophagaceae</taxon>
        <taxon>Chitinophaga</taxon>
    </lineage>
</organism>
<evidence type="ECO:0000313" key="3">
    <source>
        <dbReference type="Proteomes" id="UP000190367"/>
    </source>
</evidence>
<dbReference type="AlphaFoldDB" id="A0A1T4KCP4"/>
<dbReference type="Proteomes" id="UP000190367">
    <property type="component" value="Unassembled WGS sequence"/>
</dbReference>
<dbReference type="STRING" id="634771.SAMN04488128_10162"/>
<accession>A0A1T4KCP4</accession>
<proteinExistence type="predicted"/>
<dbReference type="RefSeq" id="WP_078666798.1">
    <property type="nucleotide sequence ID" value="NZ_FUWZ01000001.1"/>
</dbReference>
<reference evidence="3" key="1">
    <citation type="submission" date="2017-02" db="EMBL/GenBank/DDBJ databases">
        <authorList>
            <person name="Varghese N."/>
            <person name="Submissions S."/>
        </authorList>
    </citation>
    <scope>NUCLEOTIDE SEQUENCE [LARGE SCALE GENOMIC DNA]</scope>
    <source>
        <strain evidence="3">DSM 22224</strain>
    </source>
</reference>
<name>A0A1T4KCP4_9BACT</name>
<feature type="signal peptide" evidence="1">
    <location>
        <begin position="1"/>
        <end position="21"/>
    </location>
</feature>
<feature type="chain" id="PRO_5010539530" evidence="1">
    <location>
        <begin position="22"/>
        <end position="208"/>
    </location>
</feature>
<dbReference type="EMBL" id="FUWZ01000001">
    <property type="protein sequence ID" value="SJZ40228.1"/>
    <property type="molecule type" value="Genomic_DNA"/>
</dbReference>
<gene>
    <name evidence="2" type="ORF">SAMN04488128_10162</name>
</gene>